<dbReference type="Pfam" id="PF00092">
    <property type="entry name" value="VWA"/>
    <property type="match status" value="1"/>
</dbReference>
<dbReference type="InterPro" id="IPR013788">
    <property type="entry name" value="Hemocyanin/hexamerin"/>
</dbReference>
<dbReference type="PROSITE" id="PS00210">
    <property type="entry name" value="HEMOCYANIN_2"/>
    <property type="match status" value="1"/>
</dbReference>
<evidence type="ECO:0000259" key="2">
    <source>
        <dbReference type="PROSITE" id="PS50234"/>
    </source>
</evidence>
<feature type="chain" id="PRO_5035460909" evidence="1">
    <location>
        <begin position="24"/>
        <end position="977"/>
    </location>
</feature>
<gene>
    <name evidence="3" type="ORF">B0T11DRAFT_349332</name>
</gene>
<dbReference type="Proteomes" id="UP000813385">
    <property type="component" value="Unassembled WGS sequence"/>
</dbReference>
<dbReference type="Gene3D" id="3.40.50.410">
    <property type="entry name" value="von Willebrand factor, type A domain"/>
    <property type="match status" value="1"/>
</dbReference>
<reference evidence="3" key="1">
    <citation type="journal article" date="2021" name="Nat. Commun.">
        <title>Genetic determinants of endophytism in the Arabidopsis root mycobiome.</title>
        <authorList>
            <person name="Mesny F."/>
            <person name="Miyauchi S."/>
            <person name="Thiergart T."/>
            <person name="Pickel B."/>
            <person name="Atanasova L."/>
            <person name="Karlsson M."/>
            <person name="Huettel B."/>
            <person name="Barry K.W."/>
            <person name="Haridas S."/>
            <person name="Chen C."/>
            <person name="Bauer D."/>
            <person name="Andreopoulos W."/>
            <person name="Pangilinan J."/>
            <person name="LaButti K."/>
            <person name="Riley R."/>
            <person name="Lipzen A."/>
            <person name="Clum A."/>
            <person name="Drula E."/>
            <person name="Henrissat B."/>
            <person name="Kohler A."/>
            <person name="Grigoriev I.V."/>
            <person name="Martin F.M."/>
            <person name="Hacquard S."/>
        </authorList>
    </citation>
    <scope>NUCLEOTIDE SEQUENCE</scope>
    <source>
        <strain evidence="3">MPI-CAGE-AT-0016</strain>
    </source>
</reference>
<dbReference type="SUPFAM" id="SSF53300">
    <property type="entry name" value="vWA-like"/>
    <property type="match status" value="1"/>
</dbReference>
<feature type="signal peptide" evidence="1">
    <location>
        <begin position="1"/>
        <end position="23"/>
    </location>
</feature>
<keyword evidence="4" id="KW-1185">Reference proteome</keyword>
<name>A0A8K0X5J8_9PEZI</name>
<dbReference type="EMBL" id="JAGPXD010000002">
    <property type="protein sequence ID" value="KAH7367917.1"/>
    <property type="molecule type" value="Genomic_DNA"/>
</dbReference>
<dbReference type="PROSITE" id="PS50234">
    <property type="entry name" value="VWFA"/>
    <property type="match status" value="1"/>
</dbReference>
<dbReference type="InterPro" id="IPR008922">
    <property type="entry name" value="Di-copper_centre_dom_sf"/>
</dbReference>
<dbReference type="InterPro" id="IPR036465">
    <property type="entry name" value="vWFA_dom_sf"/>
</dbReference>
<keyword evidence="1" id="KW-0732">Signal</keyword>
<dbReference type="SMART" id="SM00327">
    <property type="entry name" value="VWA"/>
    <property type="match status" value="1"/>
</dbReference>
<comment type="caution">
    <text evidence="3">The sequence shown here is derived from an EMBL/GenBank/DDBJ whole genome shotgun (WGS) entry which is preliminary data.</text>
</comment>
<sequence length="977" mass="103118">MASLAGLTAMLLSLLMLPRATLAQAPTYELETANFMTLPISSIHGFIPMPWGCSSPAPATQTLLQFHANWHCTYPDGQPEFGRRFFGFHKQFDLGYRFYLADQGFAFPPPFYPSPGAPVPPGHVSRPQNWQCNFCSSLPTSFQVPALGGYPTVKALGDAIVGWHNGIHGALTGNFNCGSQSTAARGDIGCVGTSPRDPIFWRYHTIFNEIQDTWHSLQDANVAIVMDRSGSMSATIPSFGITRLQAAKDAAQMFADMIDITEGHRLGLVSFSNAATTNLGLTNAATFSSALGSAMSSVTASGTTSIGAGLNAGQALVTSGSQPRKGIVLLTDGRENVAPMIANVNLGDTNLCAIGFASPSNLDGAKLRNLAEKQGGIWTSTQDPVELKKVFVQCFSNMFDAVQAIDPLDVLPYTSPISPPTIHGAMSDDAIIFVLGWADPNARLRLAVTTPSGGVLNLAGPGVQSRVGRTWHVVRVKLPYQGERNGDWAARAVLQPARGFVNGFNSLALADQTAGAALVRSQVASLCASGGCATVLYYQDVTNATSASHGGGSSMYHDAVLTESSRGSLGNTTVAKSAEEFASLLSRGGWGLVVYNAPGPGGAQPYDQALSSLLCDGKVQYIVSDGRPVSSADAILRCAGVTRGAFVTSADGTSLTPGDSQFFSGQLGLQNPLVRDARSYALTGGAAQASYSGGLRGSALVAVGGGSGSGGVDYFISVLAKSAVRLKPETYTANTYVGEDLHPSFYIPAPHWPDCGFSQVTANVTITRPLSSLAAVQVEPKDEDAPGAKIETETKTFALRDDGSGGDRAAGDHHFEASLAGLTRFDGEYKLHARVRLCNQRACGRLDCIVREAEHVLDVLPRAAKERTRVRLRALEGQKRSEDGMVRARVLITPRDAEGLSLGHGYLEKLVVRGVCGAVVDSFEEHENEEGEGGVYAAVVSYPEEGGIGKSEHSSCERAGVAIHMFGRPKEAMVVDL</sequence>
<organism evidence="3 4">
    <name type="scientific">Plectosphaerella cucumerina</name>
    <dbReference type="NCBI Taxonomy" id="40658"/>
    <lineage>
        <taxon>Eukaryota</taxon>
        <taxon>Fungi</taxon>
        <taxon>Dikarya</taxon>
        <taxon>Ascomycota</taxon>
        <taxon>Pezizomycotina</taxon>
        <taxon>Sordariomycetes</taxon>
        <taxon>Hypocreomycetidae</taxon>
        <taxon>Glomerellales</taxon>
        <taxon>Plectosphaerellaceae</taxon>
        <taxon>Plectosphaerella</taxon>
    </lineage>
</organism>
<dbReference type="OrthoDB" id="687730at2759"/>
<feature type="domain" description="VWFA" evidence="2">
    <location>
        <begin position="221"/>
        <end position="402"/>
    </location>
</feature>
<dbReference type="AlphaFoldDB" id="A0A8K0X5J8"/>
<evidence type="ECO:0000313" key="4">
    <source>
        <dbReference type="Proteomes" id="UP000813385"/>
    </source>
</evidence>
<dbReference type="InterPro" id="IPR051266">
    <property type="entry name" value="CLCR"/>
</dbReference>
<dbReference type="PANTHER" id="PTHR10579:SF43">
    <property type="entry name" value="ZINC FINGER (C3HC4-TYPE RING FINGER) FAMILY PROTEIN"/>
    <property type="match status" value="1"/>
</dbReference>
<evidence type="ECO:0000313" key="3">
    <source>
        <dbReference type="EMBL" id="KAH7367917.1"/>
    </source>
</evidence>
<dbReference type="PANTHER" id="PTHR10579">
    <property type="entry name" value="CALCIUM-ACTIVATED CHLORIDE CHANNEL REGULATOR"/>
    <property type="match status" value="1"/>
</dbReference>
<evidence type="ECO:0000256" key="1">
    <source>
        <dbReference type="SAM" id="SignalP"/>
    </source>
</evidence>
<accession>A0A8K0X5J8</accession>
<dbReference type="SUPFAM" id="SSF48056">
    <property type="entry name" value="Di-copper centre-containing domain"/>
    <property type="match status" value="1"/>
</dbReference>
<dbReference type="InterPro" id="IPR002035">
    <property type="entry name" value="VWF_A"/>
</dbReference>
<proteinExistence type="predicted"/>
<protein>
    <submittedName>
        <fullName evidence="3">von Willebrand factor type A domain-containing protein</fullName>
    </submittedName>
</protein>